<name>A0A6N6R6Q9_9HYPH</name>
<dbReference type="Proteomes" id="UP000551563">
    <property type="component" value="Unassembled WGS sequence"/>
</dbReference>
<dbReference type="Gene3D" id="3.10.310.10">
    <property type="entry name" value="Diaminopimelate Epimerase, Chain A, domain 1"/>
    <property type="match status" value="2"/>
</dbReference>
<gene>
    <name evidence="3 5" type="primary">dapF</name>
    <name evidence="5" type="ORF">GXX48_17675</name>
</gene>
<dbReference type="AlphaFoldDB" id="A0A6N6R6Q9"/>
<protein>
    <recommendedName>
        <fullName evidence="3 4">Diaminopimelate epimerase</fullName>
        <shortName evidence="3">DAP epimerase</shortName>
        <ecNumber evidence="3 4">5.1.1.7</ecNumber>
    </recommendedName>
    <alternativeName>
        <fullName evidence="3">PLP-independent amino acid racemase</fullName>
    </alternativeName>
</protein>
<feature type="binding site" evidence="3">
    <location>
        <position position="57"/>
    </location>
    <ligand>
        <name>substrate</name>
    </ligand>
</feature>
<dbReference type="GO" id="GO:0009089">
    <property type="term" value="P:lysine biosynthetic process via diaminopimelate"/>
    <property type="evidence" value="ECO:0007669"/>
    <property type="project" value="UniProtKB-UniRule"/>
</dbReference>
<keyword evidence="3" id="KW-0028">Amino-acid biosynthesis</keyword>
<comment type="similarity">
    <text evidence="1 3">Belongs to the diaminopimelate epimerase family.</text>
</comment>
<feature type="active site" description="Proton acceptor" evidence="3">
    <location>
        <position position="260"/>
    </location>
</feature>
<evidence type="ECO:0000256" key="1">
    <source>
        <dbReference type="ARBA" id="ARBA00010219"/>
    </source>
</evidence>
<dbReference type="GO" id="GO:0008837">
    <property type="term" value="F:diaminopimelate epimerase activity"/>
    <property type="evidence" value="ECO:0007669"/>
    <property type="project" value="UniProtKB-UniRule"/>
</dbReference>
<dbReference type="GO" id="GO:0005829">
    <property type="term" value="C:cytosol"/>
    <property type="evidence" value="ECO:0007669"/>
    <property type="project" value="TreeGrafter"/>
</dbReference>
<organism evidence="5 6">
    <name type="scientific">Brucella intermedia</name>
    <dbReference type="NCBI Taxonomy" id="94625"/>
    <lineage>
        <taxon>Bacteria</taxon>
        <taxon>Pseudomonadati</taxon>
        <taxon>Pseudomonadota</taxon>
        <taxon>Alphaproteobacteria</taxon>
        <taxon>Hyphomicrobiales</taxon>
        <taxon>Brucellaceae</taxon>
        <taxon>Brucella/Ochrobactrum group</taxon>
        <taxon>Brucella</taxon>
    </lineage>
</organism>
<evidence type="ECO:0000256" key="4">
    <source>
        <dbReference type="NCBIfam" id="TIGR00652"/>
    </source>
</evidence>
<dbReference type="EMBL" id="DUMN01000501">
    <property type="protein sequence ID" value="HHV69451.1"/>
    <property type="molecule type" value="Genomic_DNA"/>
</dbReference>
<feature type="binding site" evidence="3">
    <location>
        <position position="233"/>
    </location>
    <ligand>
        <name>substrate</name>
    </ligand>
</feature>
<keyword evidence="3" id="KW-0963">Cytoplasm</keyword>
<dbReference type="Pfam" id="PF01678">
    <property type="entry name" value="DAP_epimerase"/>
    <property type="match status" value="2"/>
</dbReference>
<feature type="binding site" evidence="3">
    <location>
        <begin position="251"/>
        <end position="252"/>
    </location>
    <ligand>
        <name>substrate</name>
    </ligand>
</feature>
<feature type="active site" description="Proton donor" evidence="3">
    <location>
        <position position="119"/>
    </location>
</feature>
<comment type="subunit">
    <text evidence="3">Homodimer.</text>
</comment>
<dbReference type="InterPro" id="IPR001653">
    <property type="entry name" value="DAP_epimerase_DapF"/>
</dbReference>
<dbReference type="PANTHER" id="PTHR31689">
    <property type="entry name" value="DIAMINOPIMELATE EPIMERASE, CHLOROPLASTIC"/>
    <property type="match status" value="1"/>
</dbReference>
<evidence type="ECO:0000313" key="6">
    <source>
        <dbReference type="Proteomes" id="UP000551563"/>
    </source>
</evidence>
<comment type="caution">
    <text evidence="3">Lacks conserved residue(s) required for the propagation of feature annotation.</text>
</comment>
<comment type="subcellular location">
    <subcellularLocation>
        <location evidence="3">Cytoplasm</location>
    </subcellularLocation>
</comment>
<evidence type="ECO:0000256" key="3">
    <source>
        <dbReference type="HAMAP-Rule" id="MF_00197"/>
    </source>
</evidence>
<dbReference type="NCBIfam" id="TIGR00652">
    <property type="entry name" value="DapF"/>
    <property type="match status" value="1"/>
</dbReference>
<comment type="caution">
    <text evidence="5">The sequence shown here is derived from an EMBL/GenBank/DDBJ whole genome shotgun (WGS) entry which is preliminary data.</text>
</comment>
<dbReference type="HAMAP" id="MF_00197">
    <property type="entry name" value="DAP_epimerase"/>
    <property type="match status" value="1"/>
</dbReference>
<feature type="binding site" evidence="3">
    <location>
        <position position="200"/>
    </location>
    <ligand>
        <name>substrate</name>
    </ligand>
</feature>
<sequence length="321" mass="34643">MGTLDGRKTTCRWSRRRRIVPPINGKSEVDTMTSFRLAIPRSDEGKQYFIKCNGLGNDFVVIDGRSTPFRKSSDYIQWVCNRHVGIGGDQLLVFEAPESPEASVRLRIYNIDGQEAETCLNATRCAAWLIMEETGRDEAVIETLGGPIRAKRAGDHKVSLSIGNAKWDWPEIPLAGSLESAGAQLESGPLVSPIAINIGNPHLVYFVQNLGGLDIAALADPVQKSGYLPEQANIGVAEVTGPDSIRLVVYERPGILTQACGSGACAAVLAARRAGLISSDRVTVYAPGGQLEVEVFDGETFMLTGPVDVTFDGYIASNLHR</sequence>
<accession>A0A6N6R6Q9</accession>
<evidence type="ECO:0000256" key="2">
    <source>
        <dbReference type="ARBA" id="ARBA00023235"/>
    </source>
</evidence>
<comment type="catalytic activity">
    <reaction evidence="3">
        <text>(2S,6S)-2,6-diaminopimelate = meso-2,6-diaminopimelate</text>
        <dbReference type="Rhea" id="RHEA:15393"/>
        <dbReference type="ChEBI" id="CHEBI:57609"/>
        <dbReference type="ChEBI" id="CHEBI:57791"/>
        <dbReference type="EC" id="5.1.1.7"/>
    </reaction>
</comment>
<feature type="site" description="Could be important to modulate the pK values of the two catalytic cysteine residues" evidence="3">
    <location>
        <position position="202"/>
    </location>
</feature>
<dbReference type="SUPFAM" id="SSF54506">
    <property type="entry name" value="Diaminopimelate epimerase-like"/>
    <property type="match status" value="2"/>
</dbReference>
<comment type="function">
    <text evidence="3">Catalyzes the stereoinversion of LL-2,6-diaminopimelate (L,L-DAP) to meso-diaminopimelate (meso-DAP), a precursor of L-lysine and an essential component of the bacterial peptidoglycan.</text>
</comment>
<keyword evidence="2 3" id="KW-0413">Isomerase</keyword>
<evidence type="ECO:0000313" key="5">
    <source>
        <dbReference type="EMBL" id="HHV69451.1"/>
    </source>
</evidence>
<dbReference type="PANTHER" id="PTHR31689:SF0">
    <property type="entry name" value="DIAMINOPIMELATE EPIMERASE"/>
    <property type="match status" value="1"/>
</dbReference>
<comment type="pathway">
    <text evidence="3">Amino-acid biosynthesis; L-lysine biosynthesis via DAP pathway; DL-2,6-diaminopimelate from LL-2,6-diaminopimelate: step 1/1.</text>
</comment>
<feature type="binding site" evidence="3">
    <location>
        <position position="110"/>
    </location>
    <ligand>
        <name>substrate</name>
    </ligand>
</feature>
<proteinExistence type="inferred from homology"/>
<reference evidence="5 6" key="1">
    <citation type="journal article" date="2020" name="Biotechnol. Biofuels">
        <title>New insights from the biogas microbiome by comprehensive genome-resolved metagenomics of nearly 1600 species originating from multiple anaerobic digesters.</title>
        <authorList>
            <person name="Campanaro S."/>
            <person name="Treu L."/>
            <person name="Rodriguez-R L.M."/>
            <person name="Kovalovszki A."/>
            <person name="Ziels R.M."/>
            <person name="Maus I."/>
            <person name="Zhu X."/>
            <person name="Kougias P.G."/>
            <person name="Basile A."/>
            <person name="Luo G."/>
            <person name="Schluter A."/>
            <person name="Konstantinidis K.T."/>
            <person name="Angelidaki I."/>
        </authorList>
    </citation>
    <scope>NUCLEOTIDE SEQUENCE [LARGE SCALE GENOMIC DNA]</scope>
    <source>
        <strain evidence="5">AS04akNAM_66</strain>
    </source>
</reference>
<dbReference type="UniPathway" id="UPA00034">
    <property type="reaction ID" value="UER00025"/>
</dbReference>
<keyword evidence="3" id="KW-0457">Lysine biosynthesis</keyword>
<feature type="binding site" evidence="3">
    <location>
        <position position="90"/>
    </location>
    <ligand>
        <name>substrate</name>
    </ligand>
</feature>
<dbReference type="EC" id="5.1.1.7" evidence="3 4"/>
<feature type="site" description="Could be important to modulate the pK values of the two catalytic cysteine residues" evidence="3">
    <location>
        <position position="251"/>
    </location>
</feature>
<feature type="binding site" evidence="3">
    <location>
        <begin position="261"/>
        <end position="262"/>
    </location>
    <ligand>
        <name>substrate</name>
    </ligand>
</feature>